<evidence type="ECO:0000259" key="4">
    <source>
        <dbReference type="SMART" id="SM01043"/>
    </source>
</evidence>
<proteinExistence type="predicted"/>
<dbReference type="InterPro" id="IPR005158">
    <property type="entry name" value="BTAD"/>
</dbReference>
<dbReference type="EMBL" id="JAOZYB010000007">
    <property type="protein sequence ID" value="MEB3959178.1"/>
    <property type="molecule type" value="Genomic_DNA"/>
</dbReference>
<feature type="region of interest" description="Disordered" evidence="2">
    <location>
        <begin position="787"/>
        <end position="849"/>
    </location>
</feature>
<feature type="transmembrane region" description="Helical" evidence="3">
    <location>
        <begin position="114"/>
        <end position="134"/>
    </location>
</feature>
<feature type="region of interest" description="Disordered" evidence="2">
    <location>
        <begin position="254"/>
        <end position="287"/>
    </location>
</feature>
<keyword evidence="3" id="KW-0812">Transmembrane</keyword>
<organism evidence="5 6">
    <name type="scientific">Streptomyces kunmingensis</name>
    <dbReference type="NCBI Taxonomy" id="68225"/>
    <lineage>
        <taxon>Bacteria</taxon>
        <taxon>Bacillati</taxon>
        <taxon>Actinomycetota</taxon>
        <taxon>Actinomycetes</taxon>
        <taxon>Kitasatosporales</taxon>
        <taxon>Streptomycetaceae</taxon>
        <taxon>Streptomyces</taxon>
    </lineage>
</organism>
<feature type="domain" description="Bacterial transcriptional activator" evidence="4">
    <location>
        <begin position="1021"/>
        <end position="1163"/>
    </location>
</feature>
<evidence type="ECO:0000256" key="2">
    <source>
        <dbReference type="SAM" id="MobiDB-lite"/>
    </source>
</evidence>
<feature type="compositionally biased region" description="Low complexity" evidence="2">
    <location>
        <begin position="408"/>
        <end position="420"/>
    </location>
</feature>
<evidence type="ECO:0000313" key="5">
    <source>
        <dbReference type="EMBL" id="MEB3959178.1"/>
    </source>
</evidence>
<comment type="caution">
    <text evidence="5">The sequence shown here is derived from an EMBL/GenBank/DDBJ whole genome shotgun (WGS) entry which is preliminary data.</text>
</comment>
<protein>
    <recommendedName>
        <fullName evidence="4">Bacterial transcriptional activator domain-containing protein</fullName>
    </recommendedName>
</protein>
<feature type="transmembrane region" description="Helical" evidence="3">
    <location>
        <begin position="68"/>
        <end position="93"/>
    </location>
</feature>
<keyword evidence="3" id="KW-0472">Membrane</keyword>
<dbReference type="InterPro" id="IPR011990">
    <property type="entry name" value="TPR-like_helical_dom_sf"/>
</dbReference>
<keyword evidence="3" id="KW-1133">Transmembrane helix</keyword>
<feature type="compositionally biased region" description="Polar residues" evidence="2">
    <location>
        <begin position="155"/>
        <end position="168"/>
    </location>
</feature>
<evidence type="ECO:0000256" key="1">
    <source>
        <dbReference type="ARBA" id="ARBA00023012"/>
    </source>
</evidence>
<dbReference type="InterPro" id="IPR052196">
    <property type="entry name" value="Bact_Kbp"/>
</dbReference>
<sequence length="1166" mass="123731">MHPSPTRALLPKWRPRRTLGLLRAVGALIALALTVPALPWVLWHATGALAPGGWDAAQHLLGRQDTGALALLAVCVIGWLAWASFVLSLLLEIPAQLRGVRTPRLPGLQMSQRAAAALVGSLLVLWPTGTALAASPTQAAPRAAVTANATAQPSPAVQAQTQTPSARQQAAVPAQGTEQATGTYTVRDTRPAESLWSIAAHLYGQGEAFTHLADANEGRTMADGRVFHADAPIHPGWVLQLPREVPRVDHTAAETHAEAQEEQQPPTQTRAQAQAQAQAGNPSDEERVVARGDTITGIALQATGDAGNWRPVYEASRGAQPEGLPCITDADVIVPDQRITIPAELQKEPAAPKQHDDAPGPAPDSSGAGNEPGASRNATPPNSPAQEQQEQKEDPAGSGARTDDATQRPRATPSAAPRPSLAGQAPERPPVSARPSAPAPEPPAPAGQAAPSAAAQHAEQGPASAPTGSQTALQVFGLLAGVVTASLLARRLWQWRTRRPGQRMPEGEPQPVEDVLEEVAHDGAQGVNRLRAALRLLAQNTDTAVPPDLRAARITADSIQVLPDDITAPIQPPFTSVRATWWTLPHTMELPDIDETEAGDPPYASMVTLGATSTGELLLVNLAAWQVLLVDGAHEERAQVMAAMATELAIGPYADYVEVMTCGMGSMAADLRTLGVHYLADPCIAAREFTERVLDAHQNPDDRGFPYVVLCAAEVEEDVLWQLAQSLERAHQLTPCVLVLPADAATVFTDAETVDATTDTEQRVDALGADLILQRLHTASLAELARAARQAQRPADDPEGIWEHVPPEPTPVPGPTQRLLANAPAPQDTHATDDTALPAHTPDTSPSAASHPVMFQALLAASGDPGQTQVRPVPVDDAAQEETGQQIGPKFRIPVLHALTAGARVPPVPETSDHRTVNDAVPHNAAPRLHVLGTPQMNHLPAGPMSPRLTELAAHLILKPDSSPDRLCEDLGDAEPWSPRTLSTRLRDLRTALGKTPDGTSYVPHRPGKTAPYAVSDAVQCDWTDFQRLSALGLSRGPEGLPYLERALALVDGIPLGTHPASWMTGVRTRMQADITNVAHTVATYRTQDGPHQDLPSARTACRTGLTVDSYCEWLHRALMRTEAAAGNHTGLRAAITIWHEMTSSLPPGQIDRTTKALVDELLNAS</sequence>
<dbReference type="SUPFAM" id="SSF48452">
    <property type="entry name" value="TPR-like"/>
    <property type="match status" value="1"/>
</dbReference>
<feature type="compositionally biased region" description="Basic and acidic residues" evidence="2">
    <location>
        <begin position="389"/>
        <end position="407"/>
    </location>
</feature>
<accession>A0ABU6C375</accession>
<dbReference type="PANTHER" id="PTHR34700:SF4">
    <property type="entry name" value="PHAGE-LIKE ELEMENT PBSX PROTEIN XKDP"/>
    <property type="match status" value="1"/>
</dbReference>
<reference evidence="5 6" key="1">
    <citation type="submission" date="2022-10" db="EMBL/GenBank/DDBJ databases">
        <authorList>
            <person name="Xie J."/>
            <person name="Shen N."/>
        </authorList>
    </citation>
    <scope>NUCLEOTIDE SEQUENCE [LARGE SCALE GENOMIC DNA]</scope>
    <source>
        <strain evidence="5 6">DSM 41681</strain>
    </source>
</reference>
<dbReference type="RefSeq" id="WP_324766163.1">
    <property type="nucleotide sequence ID" value="NZ_BAAATS010000073.1"/>
</dbReference>
<evidence type="ECO:0000313" key="6">
    <source>
        <dbReference type="Proteomes" id="UP001352223"/>
    </source>
</evidence>
<feature type="compositionally biased region" description="Low complexity" evidence="2">
    <location>
        <begin position="446"/>
        <end position="460"/>
    </location>
</feature>
<dbReference type="PANTHER" id="PTHR34700">
    <property type="entry name" value="POTASSIUM BINDING PROTEIN KBP"/>
    <property type="match status" value="1"/>
</dbReference>
<keyword evidence="1" id="KW-0902">Two-component regulatory system</keyword>
<feature type="compositionally biased region" description="Low complexity" evidence="2">
    <location>
        <begin position="262"/>
        <end position="279"/>
    </location>
</feature>
<dbReference type="Proteomes" id="UP001352223">
    <property type="component" value="Unassembled WGS sequence"/>
</dbReference>
<evidence type="ECO:0000256" key="3">
    <source>
        <dbReference type="SAM" id="Phobius"/>
    </source>
</evidence>
<dbReference type="SMART" id="SM01043">
    <property type="entry name" value="BTAD"/>
    <property type="match status" value="1"/>
</dbReference>
<feature type="region of interest" description="Disordered" evidence="2">
    <location>
        <begin position="346"/>
        <end position="468"/>
    </location>
</feature>
<feature type="region of interest" description="Disordered" evidence="2">
    <location>
        <begin position="150"/>
        <end position="182"/>
    </location>
</feature>
<feature type="compositionally biased region" description="Polar residues" evidence="2">
    <location>
        <begin position="376"/>
        <end position="388"/>
    </location>
</feature>
<feature type="transmembrane region" description="Helical" evidence="3">
    <location>
        <begin position="21"/>
        <end position="43"/>
    </location>
</feature>
<gene>
    <name evidence="5" type="ORF">OKJ48_02735</name>
</gene>
<name>A0ABU6C375_9ACTN</name>
<keyword evidence="6" id="KW-1185">Reference proteome</keyword>